<dbReference type="Gene3D" id="3.40.50.300">
    <property type="entry name" value="P-loop containing nucleotide triphosphate hydrolases"/>
    <property type="match status" value="1"/>
</dbReference>
<protein>
    <submittedName>
        <fullName evidence="1">Gamma-glutamyl kinase</fullName>
    </submittedName>
</protein>
<dbReference type="OrthoDB" id="7687351at2"/>
<gene>
    <name evidence="1" type="ORF">BG454_12765</name>
</gene>
<dbReference type="STRING" id="441209.GCA_001870665_02334"/>
<dbReference type="KEGG" id="rbg:BG454_12765"/>
<keyword evidence="1" id="KW-0808">Transferase</keyword>
<dbReference type="GO" id="GO:0016301">
    <property type="term" value="F:kinase activity"/>
    <property type="evidence" value="ECO:0007669"/>
    <property type="project" value="UniProtKB-KW"/>
</dbReference>
<dbReference type="AlphaFoldDB" id="A0A2K8KAW6"/>
<accession>A0A2K8KAW6</accession>
<sequence>MLYFLKHKLVLLATPKTGSTALEQALAPLADMVLQGDPRIKHCTFQRYKWRMEKFIQIFEDEPPQTAALIRHPEDWLGSWFRFRHGSWLNGTTRSTRGLSFDQFVDGYLAEPQPAFAAVGQQARFLTHPKTGETVTHLYRYDAMSEFVAFLGQRLATTITLGRLNVSPEKELRLDPALRSRLEQRYAEDYALYDMALDKHPG</sequence>
<proteinExistence type="predicted"/>
<dbReference type="InterPro" id="IPR027417">
    <property type="entry name" value="P-loop_NTPase"/>
</dbReference>
<evidence type="ECO:0000313" key="2">
    <source>
        <dbReference type="Proteomes" id="UP000228948"/>
    </source>
</evidence>
<organism evidence="1 2">
    <name type="scientific">Roseinatronobacter bogoriensis subsp. barguzinensis</name>
    <dbReference type="NCBI Taxonomy" id="441209"/>
    <lineage>
        <taxon>Bacteria</taxon>
        <taxon>Pseudomonadati</taxon>
        <taxon>Pseudomonadota</taxon>
        <taxon>Alphaproteobacteria</taxon>
        <taxon>Rhodobacterales</taxon>
        <taxon>Paracoccaceae</taxon>
        <taxon>Roseinatronobacter</taxon>
    </lineage>
</organism>
<dbReference type="EMBL" id="CP024899">
    <property type="protein sequence ID" value="ATX66577.1"/>
    <property type="molecule type" value="Genomic_DNA"/>
</dbReference>
<evidence type="ECO:0000313" key="1">
    <source>
        <dbReference type="EMBL" id="ATX66577.1"/>
    </source>
</evidence>
<dbReference type="SUPFAM" id="SSF52540">
    <property type="entry name" value="P-loop containing nucleoside triphosphate hydrolases"/>
    <property type="match status" value="1"/>
</dbReference>
<name>A0A2K8KAW6_9RHOB</name>
<dbReference type="Proteomes" id="UP000228948">
    <property type="component" value="Chromosome"/>
</dbReference>
<keyword evidence="1" id="KW-0418">Kinase</keyword>
<dbReference type="RefSeq" id="WP_071481073.1">
    <property type="nucleotide sequence ID" value="NZ_CP024899.1"/>
</dbReference>
<reference evidence="1 2" key="1">
    <citation type="submission" date="2017-11" db="EMBL/GenBank/DDBJ databases">
        <title>Revised Sequence and Annotation of the Rhodobaca barguzinensis strain alga05 Genome.</title>
        <authorList>
            <person name="Kopejtka K."/>
            <person name="Tomasch J.M."/>
            <person name="Bunk B."/>
            <person name="Koblizek M."/>
        </authorList>
    </citation>
    <scope>NUCLEOTIDE SEQUENCE [LARGE SCALE GENOMIC DNA]</scope>
    <source>
        <strain evidence="2">alga05</strain>
    </source>
</reference>
<keyword evidence="2" id="KW-1185">Reference proteome</keyword>